<dbReference type="InterPro" id="IPR025584">
    <property type="entry name" value="Cthe_2159"/>
</dbReference>
<dbReference type="RefSeq" id="WP_186859910.1">
    <property type="nucleotide sequence ID" value="NZ_JACOOO010000016.1"/>
</dbReference>
<evidence type="ECO:0000256" key="1">
    <source>
        <dbReference type="SAM" id="MobiDB-lite"/>
    </source>
</evidence>
<comment type="caution">
    <text evidence="3">The sequence shown here is derived from an EMBL/GenBank/DDBJ whole genome shotgun (WGS) entry which is preliminary data.</text>
</comment>
<dbReference type="Proteomes" id="UP000596929">
    <property type="component" value="Unassembled WGS sequence"/>
</dbReference>
<dbReference type="Pfam" id="PF14262">
    <property type="entry name" value="Cthe_2159"/>
    <property type="match status" value="1"/>
</dbReference>
<name>A0ABR7DED1_9CLOT</name>
<evidence type="ECO:0000313" key="4">
    <source>
        <dbReference type="Proteomes" id="UP000596929"/>
    </source>
</evidence>
<reference evidence="3 4" key="1">
    <citation type="submission" date="2020-08" db="EMBL/GenBank/DDBJ databases">
        <title>Genome public.</title>
        <authorList>
            <person name="Liu C."/>
            <person name="Sun Q."/>
        </authorList>
    </citation>
    <scope>NUCLEOTIDE SEQUENCE [LARGE SCALE GENOMIC DNA]</scope>
    <source>
        <strain evidence="3 4">NSJ-6</strain>
    </source>
</reference>
<dbReference type="PROSITE" id="PS51257">
    <property type="entry name" value="PROKAR_LIPOPROTEIN"/>
    <property type="match status" value="1"/>
</dbReference>
<dbReference type="EMBL" id="JACOOO010000016">
    <property type="protein sequence ID" value="MBC5629033.1"/>
    <property type="molecule type" value="Genomic_DNA"/>
</dbReference>
<evidence type="ECO:0000256" key="2">
    <source>
        <dbReference type="SAM" id="SignalP"/>
    </source>
</evidence>
<feature type="compositionally biased region" description="Low complexity" evidence="1">
    <location>
        <begin position="614"/>
        <end position="626"/>
    </location>
</feature>
<gene>
    <name evidence="3" type="ORF">H8S20_09020</name>
</gene>
<proteinExistence type="predicted"/>
<keyword evidence="2" id="KW-0732">Signal</keyword>
<sequence>MKRKFILMLTIATLALTVTACSNKNTSTTDNSQASTVIENTDSEEIGPIDATITLGNTIIVDGVGATVDNNKVTITSAGTYSINGTLQDGQIIVDSSDIENVYLVLNNVNLTCTNSAPIYVKSAKNTIIVLPTGTENTITDGESYVYEDTATDEPNAAIFSKDDLTIKGEGSLTVNANYNNGITSKDDLKITGGNISVTSADDGLMGKDSITIKGGDITLNSQGDGLKSTNIEDTTKGYILIEAGTLNVTSGCDGIQAESNVTINDGDITITSGGGSANASAKTNNDMMNPWEQFGGQNTTSTDTDTSTSTKAIKATTNITINGGNINIDSSDDSLHTNDSIVINVGTINMSSGDDGIHADTTLDINGGDINISKSYEGIESTTININDGNIHLVASDDGINAAGGNDTATTMDKFSASTGTLNINGGYLYVDASGDGLDANGSIEMTGGTVIVNGPENNGNGSLDYDGTFNISGGTLIAAGSSGMAQSPSSTSTQAAINIFTNGSANTLVSIQDESGNDITTFAPSKSFSSLIISTPNLKTDGTYKVYTGGSYSLDSTDGLYSGGTYSNGSELTSFTLSNTIMSVTSSGATEGGNSGMGGMNGGMQGGGGRGQKPTMPNSNNPTMPGAPVDGNLGATQTTP</sequence>
<protein>
    <submittedName>
        <fullName evidence="3">Carbohydrate-binding domain-containing protein</fullName>
    </submittedName>
</protein>
<feature type="chain" id="PRO_5046578812" evidence="2">
    <location>
        <begin position="21"/>
        <end position="642"/>
    </location>
</feature>
<accession>A0ABR7DED1</accession>
<feature type="region of interest" description="Disordered" evidence="1">
    <location>
        <begin position="590"/>
        <end position="642"/>
    </location>
</feature>
<keyword evidence="4" id="KW-1185">Reference proteome</keyword>
<feature type="compositionally biased region" description="Gly residues" evidence="1">
    <location>
        <begin position="592"/>
        <end position="613"/>
    </location>
</feature>
<evidence type="ECO:0000313" key="3">
    <source>
        <dbReference type="EMBL" id="MBC5629033.1"/>
    </source>
</evidence>
<feature type="signal peptide" evidence="2">
    <location>
        <begin position="1"/>
        <end position="20"/>
    </location>
</feature>
<organism evidence="3 4">
    <name type="scientific">Clostridium hominis</name>
    <dbReference type="NCBI Taxonomy" id="2763036"/>
    <lineage>
        <taxon>Bacteria</taxon>
        <taxon>Bacillati</taxon>
        <taxon>Bacillota</taxon>
        <taxon>Clostridia</taxon>
        <taxon>Eubacteriales</taxon>
        <taxon>Clostridiaceae</taxon>
        <taxon>Clostridium</taxon>
    </lineage>
</organism>